<dbReference type="Proteomes" id="UP000828048">
    <property type="component" value="Chromosome 5"/>
</dbReference>
<reference evidence="1 2" key="1">
    <citation type="journal article" date="2021" name="Hortic Res">
        <title>High-quality reference genome and annotation aids understanding of berry development for evergreen blueberry (Vaccinium darrowii).</title>
        <authorList>
            <person name="Yu J."/>
            <person name="Hulse-Kemp A.M."/>
            <person name="Babiker E."/>
            <person name="Staton M."/>
        </authorList>
    </citation>
    <scope>NUCLEOTIDE SEQUENCE [LARGE SCALE GENOMIC DNA]</scope>
    <source>
        <strain evidence="2">cv. NJ 8807/NJ 8810</strain>
        <tissue evidence="1">Young leaf</tissue>
    </source>
</reference>
<organism evidence="1 2">
    <name type="scientific">Vaccinium darrowii</name>
    <dbReference type="NCBI Taxonomy" id="229202"/>
    <lineage>
        <taxon>Eukaryota</taxon>
        <taxon>Viridiplantae</taxon>
        <taxon>Streptophyta</taxon>
        <taxon>Embryophyta</taxon>
        <taxon>Tracheophyta</taxon>
        <taxon>Spermatophyta</taxon>
        <taxon>Magnoliopsida</taxon>
        <taxon>eudicotyledons</taxon>
        <taxon>Gunneridae</taxon>
        <taxon>Pentapetalae</taxon>
        <taxon>asterids</taxon>
        <taxon>Ericales</taxon>
        <taxon>Ericaceae</taxon>
        <taxon>Vaccinioideae</taxon>
        <taxon>Vaccinieae</taxon>
        <taxon>Vaccinium</taxon>
    </lineage>
</organism>
<comment type="caution">
    <text evidence="1">The sequence shown here is derived from an EMBL/GenBank/DDBJ whole genome shotgun (WGS) entry which is preliminary data.</text>
</comment>
<evidence type="ECO:0000313" key="2">
    <source>
        <dbReference type="Proteomes" id="UP000828048"/>
    </source>
</evidence>
<name>A0ACB7Y2S2_9ERIC</name>
<evidence type="ECO:0000313" key="1">
    <source>
        <dbReference type="EMBL" id="KAH7847778.1"/>
    </source>
</evidence>
<proteinExistence type="predicted"/>
<gene>
    <name evidence="1" type="ORF">Vadar_030150</name>
</gene>
<accession>A0ACB7Y2S2</accession>
<protein>
    <submittedName>
        <fullName evidence="1">Uncharacterized protein</fullName>
    </submittedName>
</protein>
<keyword evidence="2" id="KW-1185">Reference proteome</keyword>
<sequence length="326" mass="35606">MEEKTHQTNTSTPPPVSTNRRSRPPSPDPEPSSPAASSISSDLTHHSSLSHGSSPEHDITKPEHSPERYLSHGSSPGQEKTRPGNSPAHFSERSLSHGSSPEHEKTRRGNSPERSPSPVPMANRFSRGETAAVTKVDRGGGGEGVYRVEGGGGGGGVRRSRPSSMLRRGKSEKTVRKVGLGFRVCGLVFCLVSLAVMASDKNKGWALDSFFQYKEFRYSLSVNAIGFVYSFGQASYLAYQLATGEYIYRHPLHYYFDFAMDQILTYLLMSASSSAAARIENWLSNWGQDKFPEIATASVALSYMAFLFFALNSLISGYALCAFKST</sequence>
<dbReference type="EMBL" id="CM037155">
    <property type="protein sequence ID" value="KAH7847778.1"/>
    <property type="molecule type" value="Genomic_DNA"/>
</dbReference>